<dbReference type="PANTHER" id="PTHR43428">
    <property type="entry name" value="ARSENATE REDUCTASE"/>
    <property type="match status" value="1"/>
</dbReference>
<accession>D5BTG3</accession>
<keyword evidence="4" id="KW-1185">Reference proteome</keyword>
<keyword evidence="3" id="KW-0378">Hydrolase</keyword>
<dbReference type="Pfam" id="PF01451">
    <property type="entry name" value="LMWPc"/>
    <property type="match status" value="1"/>
</dbReference>
<dbReference type="Proteomes" id="UP000007460">
    <property type="component" value="Chromosome"/>
</dbReference>
<evidence type="ECO:0000313" key="3">
    <source>
        <dbReference type="EMBL" id="ADE39560.1"/>
    </source>
</evidence>
<sequence>MSDEYVKKATGSIGAILFACNLNAVRSAMAEAMVKSTFPGKIFTDSCGVRPGAPDGFAMAVMQEIDIDMAAHVPKSFADLDCEFYDVIISFSKEADKAAQERVRNVDCETLYWPVDDLADLQGSREERLVAYRAVRDDIAAKLGIYLDTKITGKA</sequence>
<evidence type="ECO:0000313" key="4">
    <source>
        <dbReference type="Proteomes" id="UP000007460"/>
    </source>
</evidence>
<dbReference type="SMART" id="SM00226">
    <property type="entry name" value="LMWPc"/>
    <property type="match status" value="1"/>
</dbReference>
<reference evidence="3 4" key="1">
    <citation type="journal article" date="2010" name="J. Bacteriol.">
        <title>Complete genome sequence of "Candidatus Puniceispirillum marinum" IMCC1322, a representative of the SAR116 clade in the Alphaproteobacteria.</title>
        <authorList>
            <person name="Oh H.M."/>
            <person name="Kwon K.K."/>
            <person name="Kang I."/>
            <person name="Kang S.G."/>
            <person name="Lee J.H."/>
            <person name="Kim S.J."/>
            <person name="Cho J.C."/>
        </authorList>
    </citation>
    <scope>NUCLEOTIDE SEQUENCE [LARGE SCALE GENOMIC DNA]</scope>
    <source>
        <strain evidence="3 4">IMCC1322</strain>
    </source>
</reference>
<name>D5BTG3_PUNMI</name>
<dbReference type="InterPro" id="IPR036196">
    <property type="entry name" value="Ptyr_pPase_sf"/>
</dbReference>
<proteinExistence type="predicted"/>
<dbReference type="HOGENOM" id="CLU_071415_3_1_5"/>
<dbReference type="eggNOG" id="COG0394">
    <property type="taxonomic scope" value="Bacteria"/>
</dbReference>
<dbReference type="EMBL" id="CP001751">
    <property type="protein sequence ID" value="ADE39560.1"/>
    <property type="molecule type" value="Genomic_DNA"/>
</dbReference>
<dbReference type="GO" id="GO:0046685">
    <property type="term" value="P:response to arsenic-containing substance"/>
    <property type="evidence" value="ECO:0007669"/>
    <property type="project" value="UniProtKB-KW"/>
</dbReference>
<dbReference type="PANTHER" id="PTHR43428:SF1">
    <property type="entry name" value="ARSENATE REDUCTASE"/>
    <property type="match status" value="1"/>
</dbReference>
<dbReference type="GO" id="GO:0004725">
    <property type="term" value="F:protein tyrosine phosphatase activity"/>
    <property type="evidence" value="ECO:0007669"/>
    <property type="project" value="UniProtKB-EC"/>
</dbReference>
<dbReference type="SUPFAM" id="SSF52788">
    <property type="entry name" value="Phosphotyrosine protein phosphatases I"/>
    <property type="match status" value="1"/>
</dbReference>
<gene>
    <name evidence="3" type="ordered locus">SAR116_1317</name>
</gene>
<organism evidence="3 4">
    <name type="scientific">Puniceispirillum marinum (strain IMCC1322)</name>
    <dbReference type="NCBI Taxonomy" id="488538"/>
    <lineage>
        <taxon>Bacteria</taxon>
        <taxon>Pseudomonadati</taxon>
        <taxon>Pseudomonadota</taxon>
        <taxon>Alphaproteobacteria</taxon>
        <taxon>Candidatus Puniceispirillales</taxon>
        <taxon>Candidatus Puniceispirillaceae</taxon>
        <taxon>Candidatus Puniceispirillum</taxon>
    </lineage>
</organism>
<keyword evidence="1" id="KW-0059">Arsenical resistance</keyword>
<dbReference type="Gene3D" id="3.40.50.2300">
    <property type="match status" value="1"/>
</dbReference>
<dbReference type="EC" id="3.1.3.48" evidence="3"/>
<evidence type="ECO:0000256" key="1">
    <source>
        <dbReference type="ARBA" id="ARBA00022849"/>
    </source>
</evidence>
<dbReference type="RefSeq" id="WP_013046187.1">
    <property type="nucleotide sequence ID" value="NC_014010.1"/>
</dbReference>
<dbReference type="STRING" id="488538.SAR116_1317"/>
<dbReference type="AlphaFoldDB" id="D5BTG3"/>
<feature type="domain" description="Phosphotyrosine protein phosphatase I" evidence="2">
    <location>
        <begin position="14"/>
        <end position="149"/>
    </location>
</feature>
<dbReference type="KEGG" id="apb:SAR116_1317"/>
<evidence type="ECO:0000259" key="2">
    <source>
        <dbReference type="SMART" id="SM00226"/>
    </source>
</evidence>
<dbReference type="InterPro" id="IPR023485">
    <property type="entry name" value="Ptyr_pPase"/>
</dbReference>
<protein>
    <submittedName>
        <fullName evidence="3">Protein-tyrosine-phosphatase</fullName>
        <ecNumber evidence="3">3.1.3.48</ecNumber>
    </submittedName>
</protein>
<dbReference type="PROSITE" id="PS51257">
    <property type="entry name" value="PROKAR_LIPOPROTEIN"/>
    <property type="match status" value="1"/>
</dbReference>
<dbReference type="OrthoDB" id="9799372at2"/>